<keyword evidence="3" id="KW-1185">Reference proteome</keyword>
<protein>
    <submittedName>
        <fullName evidence="2">Competence/damage-inducible protein CinA</fullName>
    </submittedName>
</protein>
<reference evidence="2 3" key="1">
    <citation type="submission" date="2019-01" db="EMBL/GenBank/DDBJ databases">
        <authorList>
            <consortium name="Pathogen Informatics"/>
        </authorList>
    </citation>
    <scope>NUCLEOTIDE SEQUENCE [LARGE SCALE GENOMIC DNA]</scope>
    <source>
        <strain evidence="2 3">NCTC10166</strain>
    </source>
</reference>
<dbReference type="InterPro" id="IPR036653">
    <property type="entry name" value="CinA-like_C"/>
</dbReference>
<dbReference type="Gene3D" id="3.90.950.20">
    <property type="entry name" value="CinA-like"/>
    <property type="match status" value="1"/>
</dbReference>
<gene>
    <name evidence="2" type="primary">cinA</name>
    <name evidence="2" type="ORF">NCTC10166_00704</name>
</gene>
<dbReference type="EMBL" id="LR214951">
    <property type="protein sequence ID" value="VEU59722.1"/>
    <property type="molecule type" value="Genomic_DNA"/>
</dbReference>
<evidence type="ECO:0000259" key="1">
    <source>
        <dbReference type="Pfam" id="PF02464"/>
    </source>
</evidence>
<dbReference type="RefSeq" id="WP_129720093.1">
    <property type="nucleotide sequence ID" value="NZ_LR214951.1"/>
</dbReference>
<dbReference type="KEGG" id="mnu:NCTC10166_00704"/>
<name>A0A449A676_9BACT</name>
<sequence>MKLLNTNITIASVESFTGGSFSAKVVSKPGASKYFKGALVTYWNEIKEKFNIDTKNGVVNEEVARVMAMEGKKFFQVDYCFAFTGNAGPSVLDNKDPGLIYIAINEQVFEFKLYLERNEIIKFAVDFAYDKLLKLLKKNM</sequence>
<dbReference type="Pfam" id="PF02464">
    <property type="entry name" value="CinA"/>
    <property type="match status" value="1"/>
</dbReference>
<dbReference type="AlphaFoldDB" id="A0A449A676"/>
<evidence type="ECO:0000313" key="3">
    <source>
        <dbReference type="Proteomes" id="UP000289440"/>
    </source>
</evidence>
<dbReference type="Proteomes" id="UP000289440">
    <property type="component" value="Chromosome"/>
</dbReference>
<dbReference type="InterPro" id="IPR008136">
    <property type="entry name" value="CinA_C"/>
</dbReference>
<dbReference type="NCBIfam" id="TIGR00199">
    <property type="entry name" value="PncC_domain"/>
    <property type="match status" value="1"/>
</dbReference>
<organism evidence="2 3">
    <name type="scientific">Mesomycoplasma neurolyticum</name>
    <dbReference type="NCBI Taxonomy" id="2120"/>
    <lineage>
        <taxon>Bacteria</taxon>
        <taxon>Bacillati</taxon>
        <taxon>Mycoplasmatota</taxon>
        <taxon>Mycoplasmoidales</taxon>
        <taxon>Metamycoplasmataceae</taxon>
        <taxon>Mesomycoplasma</taxon>
    </lineage>
</organism>
<dbReference type="SUPFAM" id="SSF142433">
    <property type="entry name" value="CinA-like"/>
    <property type="match status" value="1"/>
</dbReference>
<feature type="domain" description="CinA C-terminal" evidence="1">
    <location>
        <begin position="2"/>
        <end position="135"/>
    </location>
</feature>
<proteinExistence type="predicted"/>
<accession>A0A449A676</accession>
<dbReference type="OrthoDB" id="399376at2"/>
<evidence type="ECO:0000313" key="2">
    <source>
        <dbReference type="EMBL" id="VEU59722.1"/>
    </source>
</evidence>